<feature type="active site" evidence="12">
    <location>
        <position position="141"/>
    </location>
</feature>
<dbReference type="STRING" id="1130798.LBLM1_02620"/>
<dbReference type="Pfam" id="PF01435">
    <property type="entry name" value="Peptidase_M48"/>
    <property type="match status" value="1"/>
</dbReference>
<dbReference type="Proteomes" id="UP000003645">
    <property type="component" value="Chromosome"/>
</dbReference>
<accession>A0A0D4CIY5</accession>
<dbReference type="PANTHER" id="PTHR43221:SF1">
    <property type="entry name" value="PROTEASE HTPX"/>
    <property type="match status" value="1"/>
</dbReference>
<feature type="domain" description="Peptidase M48" evidence="13">
    <location>
        <begin position="75"/>
        <end position="295"/>
    </location>
</feature>
<keyword evidence="5 12" id="KW-0812">Transmembrane</keyword>
<dbReference type="EMBL" id="CP011013">
    <property type="protein sequence ID" value="AJT50073.1"/>
    <property type="molecule type" value="Genomic_DNA"/>
</dbReference>
<evidence type="ECO:0000256" key="9">
    <source>
        <dbReference type="ARBA" id="ARBA00022989"/>
    </source>
</evidence>
<evidence type="ECO:0000256" key="7">
    <source>
        <dbReference type="ARBA" id="ARBA00022801"/>
    </source>
</evidence>
<dbReference type="PANTHER" id="PTHR43221">
    <property type="entry name" value="PROTEASE HTPX"/>
    <property type="match status" value="1"/>
</dbReference>
<feature type="binding site" evidence="12">
    <location>
        <position position="140"/>
    </location>
    <ligand>
        <name>Zn(2+)</name>
        <dbReference type="ChEBI" id="CHEBI:29105"/>
        <note>catalytic</note>
    </ligand>
</feature>
<evidence type="ECO:0000256" key="1">
    <source>
        <dbReference type="ARBA" id="ARBA00004651"/>
    </source>
</evidence>
<comment type="cofactor">
    <cofactor evidence="12">
        <name>Zn(2+)</name>
        <dbReference type="ChEBI" id="CHEBI:29105"/>
    </cofactor>
    <text evidence="12">Binds 1 zinc ion per subunit.</text>
</comment>
<dbReference type="InterPro" id="IPR001915">
    <property type="entry name" value="Peptidase_M48"/>
</dbReference>
<dbReference type="GO" id="GO:0004222">
    <property type="term" value="F:metalloendopeptidase activity"/>
    <property type="evidence" value="ECO:0007669"/>
    <property type="project" value="UniProtKB-UniRule"/>
</dbReference>
<dbReference type="EC" id="3.4.24.-" evidence="12"/>
<evidence type="ECO:0000256" key="2">
    <source>
        <dbReference type="ARBA" id="ARBA00009779"/>
    </source>
</evidence>
<feature type="transmembrane region" description="Helical" evidence="12">
    <location>
        <begin position="12"/>
        <end position="35"/>
    </location>
</feature>
<keyword evidence="15" id="KW-1185">Reference proteome</keyword>
<keyword evidence="6 12" id="KW-0479">Metal-binding</keyword>
<dbReference type="Gene3D" id="3.30.2010.10">
    <property type="entry name" value="Metalloproteases ('zincins'), catalytic domain"/>
    <property type="match status" value="1"/>
</dbReference>
<keyword evidence="3 12" id="KW-1003">Cell membrane</keyword>
<evidence type="ECO:0000256" key="5">
    <source>
        <dbReference type="ARBA" id="ARBA00022692"/>
    </source>
</evidence>
<feature type="transmembrane region" description="Helical" evidence="12">
    <location>
        <begin position="41"/>
        <end position="62"/>
    </location>
</feature>
<dbReference type="AlphaFoldDB" id="A0A0D4CIY5"/>
<dbReference type="InterPro" id="IPR050083">
    <property type="entry name" value="HtpX_protease"/>
</dbReference>
<feature type="transmembrane region" description="Helical" evidence="12">
    <location>
        <begin position="186"/>
        <end position="213"/>
    </location>
</feature>
<evidence type="ECO:0000256" key="3">
    <source>
        <dbReference type="ARBA" id="ARBA00022475"/>
    </source>
</evidence>
<dbReference type="InterPro" id="IPR022919">
    <property type="entry name" value="Pept_M48_protease_HtpX"/>
</dbReference>
<dbReference type="CDD" id="cd07340">
    <property type="entry name" value="M48B_Htpx_like"/>
    <property type="match status" value="1"/>
</dbReference>
<dbReference type="KEGG" id="lmu:LBLM1_02620"/>
<dbReference type="OrthoDB" id="15218at2"/>
<feature type="binding site" evidence="12">
    <location>
        <position position="144"/>
    </location>
    <ligand>
        <name>Zn(2+)</name>
        <dbReference type="ChEBI" id="CHEBI:29105"/>
        <note>catalytic</note>
    </ligand>
</feature>
<proteinExistence type="inferred from homology"/>
<dbReference type="RefSeq" id="WP_006500095.1">
    <property type="nucleotide sequence ID" value="NZ_CP011013.1"/>
</dbReference>
<dbReference type="GO" id="GO:0008270">
    <property type="term" value="F:zinc ion binding"/>
    <property type="evidence" value="ECO:0007669"/>
    <property type="project" value="UniProtKB-UniRule"/>
</dbReference>
<dbReference type="GO" id="GO:0006508">
    <property type="term" value="P:proteolysis"/>
    <property type="evidence" value="ECO:0007669"/>
    <property type="project" value="UniProtKB-KW"/>
</dbReference>
<keyword evidence="8 12" id="KW-0862">Zinc</keyword>
<evidence type="ECO:0000256" key="4">
    <source>
        <dbReference type="ARBA" id="ARBA00022670"/>
    </source>
</evidence>
<reference evidence="14 15" key="1">
    <citation type="journal article" date="2012" name="J. Bacteriol.">
        <title>Genome sequence of Lactobacillus mucosae LM1, isolated from piglet feces.</title>
        <authorList>
            <person name="Lee J.H."/>
            <person name="Valeriano V.D."/>
            <person name="Shin Y.R."/>
            <person name="Chae J.P."/>
            <person name="Kim G.B."/>
            <person name="Ham J.S."/>
            <person name="Chun J."/>
            <person name="Kang D.K."/>
        </authorList>
    </citation>
    <scope>NUCLEOTIDE SEQUENCE [LARGE SCALE GENOMIC DNA]</scope>
    <source>
        <strain evidence="14 15">LM1</strain>
    </source>
</reference>
<comment type="subcellular location">
    <subcellularLocation>
        <location evidence="1 12">Cell membrane</location>
        <topology evidence="1 12">Multi-pass membrane protein</topology>
    </subcellularLocation>
</comment>
<keyword evidence="9 12" id="KW-1133">Transmembrane helix</keyword>
<evidence type="ECO:0000256" key="10">
    <source>
        <dbReference type="ARBA" id="ARBA00023049"/>
    </source>
</evidence>
<evidence type="ECO:0000256" key="12">
    <source>
        <dbReference type="HAMAP-Rule" id="MF_00188"/>
    </source>
</evidence>
<gene>
    <name evidence="12" type="primary">htpX</name>
    <name evidence="14" type="ORF">LBLM1_02620</name>
</gene>
<evidence type="ECO:0000313" key="15">
    <source>
        <dbReference type="Proteomes" id="UP000003645"/>
    </source>
</evidence>
<evidence type="ECO:0000259" key="13">
    <source>
        <dbReference type="Pfam" id="PF01435"/>
    </source>
</evidence>
<dbReference type="HAMAP" id="MF_00188">
    <property type="entry name" value="Pept_M48_protease_HtpX"/>
    <property type="match status" value="1"/>
</dbReference>
<evidence type="ECO:0000256" key="11">
    <source>
        <dbReference type="ARBA" id="ARBA00023136"/>
    </source>
</evidence>
<evidence type="ECO:0000313" key="14">
    <source>
        <dbReference type="EMBL" id="AJT50073.1"/>
    </source>
</evidence>
<protein>
    <recommendedName>
        <fullName evidence="12">Protease HtpX homolog</fullName>
        <ecNumber evidence="12">3.4.24.-</ecNumber>
    </recommendedName>
</protein>
<keyword evidence="11 12" id="KW-0472">Membrane</keyword>
<feature type="binding site" evidence="12">
    <location>
        <position position="225"/>
    </location>
    <ligand>
        <name>Zn(2+)</name>
        <dbReference type="ChEBI" id="CHEBI:29105"/>
        <note>catalytic</note>
    </ligand>
</feature>
<dbReference type="HOGENOM" id="CLU_042266_2_1_9"/>
<dbReference type="GO" id="GO:0005886">
    <property type="term" value="C:plasma membrane"/>
    <property type="evidence" value="ECO:0007669"/>
    <property type="project" value="UniProtKB-SubCell"/>
</dbReference>
<keyword evidence="7 12" id="KW-0378">Hydrolase</keyword>
<organism evidence="14 15">
    <name type="scientific">Limosilactobacillus mucosae LM1</name>
    <dbReference type="NCBI Taxonomy" id="1130798"/>
    <lineage>
        <taxon>Bacteria</taxon>
        <taxon>Bacillati</taxon>
        <taxon>Bacillota</taxon>
        <taxon>Bacilli</taxon>
        <taxon>Lactobacillales</taxon>
        <taxon>Lactobacillaceae</taxon>
        <taxon>Limosilactobacillus</taxon>
    </lineage>
</organism>
<comment type="similarity">
    <text evidence="2 12">Belongs to the peptidase M48B family.</text>
</comment>
<evidence type="ECO:0000256" key="6">
    <source>
        <dbReference type="ARBA" id="ARBA00022723"/>
    </source>
</evidence>
<sequence length="298" mass="33149">MLFEQIARNRRHTIWLLIFMAIIVLAVGLVFAWAFGTDWMWIFWLAGFGYLAWFYWHSATVLMKINGGRRIDEKSAPRLYELVTELCLASGLPLPKIYLLPIDCPNAFATGCDPEHASLAVTSGLLEMMNDEELRGVLGHELAHIKNYDIRVTTIAMSLLELVRYSGWGLLIAGLGLMSVKTRAGIIKLIFWMIGASLAVVGGLIAIVGIPLAKIAFFAISREREYLADAGSVEITRDPSGLISALEKLKNDDHQMPTDDAATNAICFNAKQGNWLMKLFDTHPPLEKRIARLKDSAS</sequence>
<keyword evidence="4 12" id="KW-0645">Protease</keyword>
<feature type="transmembrane region" description="Helical" evidence="12">
    <location>
        <begin position="162"/>
        <end position="180"/>
    </location>
</feature>
<keyword evidence="10 12" id="KW-0482">Metalloprotease</keyword>
<evidence type="ECO:0000256" key="8">
    <source>
        <dbReference type="ARBA" id="ARBA00022833"/>
    </source>
</evidence>
<name>A0A0D4CIY5_LIMMU</name>